<comment type="caution">
    <text evidence="10">The sequence shown here is derived from an EMBL/GenBank/DDBJ whole genome shotgun (WGS) entry which is preliminary data.</text>
</comment>
<dbReference type="PANTHER" id="PTHR11606:SF13">
    <property type="entry name" value="GLUTAMATE DEHYDROGENASE 1, MITOCHONDRIAL"/>
    <property type="match status" value="1"/>
</dbReference>
<dbReference type="SUPFAM" id="SSF53223">
    <property type="entry name" value="Aminoacid dehydrogenase-like, N-terminal domain"/>
    <property type="match status" value="1"/>
</dbReference>
<dbReference type="GO" id="GO:0005739">
    <property type="term" value="C:mitochondrion"/>
    <property type="evidence" value="ECO:0007669"/>
    <property type="project" value="TreeGrafter"/>
</dbReference>
<feature type="binding site" evidence="6">
    <location>
        <position position="115"/>
    </location>
    <ligand>
        <name>substrate</name>
    </ligand>
</feature>
<feature type="binding site" evidence="6">
    <location>
        <position position="254"/>
    </location>
    <ligand>
        <name>NAD(+)</name>
        <dbReference type="ChEBI" id="CHEBI:57540"/>
    </ligand>
</feature>
<dbReference type="AlphaFoldDB" id="A0AAU9K1R7"/>
<proteinExistence type="inferred from homology"/>
<evidence type="ECO:0000313" key="10">
    <source>
        <dbReference type="EMBL" id="CAG9332180.1"/>
    </source>
</evidence>
<evidence type="ECO:0000256" key="5">
    <source>
        <dbReference type="PIRNR" id="PIRNR000185"/>
    </source>
</evidence>
<dbReference type="InterPro" id="IPR006096">
    <property type="entry name" value="Glu/Leu/Phe/Val/Trp_DH_C"/>
</dbReference>
<dbReference type="InterPro" id="IPR046346">
    <property type="entry name" value="Aminoacid_DH-like_N_sf"/>
</dbReference>
<organism evidence="10 11">
    <name type="scientific">Blepharisma stoltei</name>
    <dbReference type="NCBI Taxonomy" id="1481888"/>
    <lineage>
        <taxon>Eukaryota</taxon>
        <taxon>Sar</taxon>
        <taxon>Alveolata</taxon>
        <taxon>Ciliophora</taxon>
        <taxon>Postciliodesmatophora</taxon>
        <taxon>Heterotrichea</taxon>
        <taxon>Heterotrichida</taxon>
        <taxon>Blepharismidae</taxon>
        <taxon>Blepharisma</taxon>
    </lineage>
</organism>
<dbReference type="GO" id="GO:0006538">
    <property type="term" value="P:L-glutamate catabolic process"/>
    <property type="evidence" value="ECO:0007669"/>
    <property type="project" value="TreeGrafter"/>
</dbReference>
<reference evidence="10" key="1">
    <citation type="submission" date="2021-09" db="EMBL/GenBank/DDBJ databases">
        <authorList>
            <consortium name="AG Swart"/>
            <person name="Singh M."/>
            <person name="Singh A."/>
            <person name="Seah K."/>
            <person name="Emmerich C."/>
        </authorList>
    </citation>
    <scope>NUCLEOTIDE SEQUENCE</scope>
    <source>
        <strain evidence="10">ATCC30299</strain>
    </source>
</reference>
<dbReference type="PANTHER" id="PTHR11606">
    <property type="entry name" value="GLUTAMATE DEHYDROGENASE"/>
    <property type="match status" value="1"/>
</dbReference>
<feature type="site" description="Important for catalysis" evidence="7">
    <location>
        <position position="169"/>
    </location>
</feature>
<comment type="catalytic activity">
    <reaction evidence="4">
        <text>L-glutamate + NADP(+) + H2O = 2-oxoglutarate + NH4(+) + NADPH + H(+)</text>
        <dbReference type="Rhea" id="RHEA:11612"/>
        <dbReference type="ChEBI" id="CHEBI:15377"/>
        <dbReference type="ChEBI" id="CHEBI:15378"/>
        <dbReference type="ChEBI" id="CHEBI:16810"/>
        <dbReference type="ChEBI" id="CHEBI:28938"/>
        <dbReference type="ChEBI" id="CHEBI:29985"/>
        <dbReference type="ChEBI" id="CHEBI:57783"/>
        <dbReference type="ChEBI" id="CHEBI:58349"/>
        <dbReference type="EC" id="1.4.1.3"/>
    </reaction>
</comment>
<feature type="binding site" evidence="6">
    <location>
        <position position="215"/>
    </location>
    <ligand>
        <name>NAD(+)</name>
        <dbReference type="ChEBI" id="CHEBI:57540"/>
    </ligand>
</feature>
<evidence type="ECO:0000256" key="4">
    <source>
        <dbReference type="ARBA" id="ARBA00048577"/>
    </source>
</evidence>
<evidence type="ECO:0000256" key="6">
    <source>
        <dbReference type="PIRSR" id="PIRSR000185-2"/>
    </source>
</evidence>
<evidence type="ECO:0000256" key="3">
    <source>
        <dbReference type="ARBA" id="ARBA00047867"/>
    </source>
</evidence>
<dbReference type="InterPro" id="IPR036291">
    <property type="entry name" value="NAD(P)-bd_dom_sf"/>
</dbReference>
<evidence type="ECO:0000259" key="9">
    <source>
        <dbReference type="SMART" id="SM00839"/>
    </source>
</evidence>
<dbReference type="SUPFAM" id="SSF51735">
    <property type="entry name" value="NAD(P)-binding Rossmann-fold domains"/>
    <property type="match status" value="1"/>
</dbReference>
<dbReference type="Gene3D" id="3.40.50.720">
    <property type="entry name" value="NAD(P)-binding Rossmann-like Domain"/>
    <property type="match status" value="1"/>
</dbReference>
<dbReference type="GO" id="GO:0004352">
    <property type="term" value="F:glutamate dehydrogenase (NAD+) activity"/>
    <property type="evidence" value="ECO:0007669"/>
    <property type="project" value="TreeGrafter"/>
</dbReference>
<protein>
    <recommendedName>
        <fullName evidence="5">Glutamate dehydrogenase</fullName>
    </recommendedName>
</protein>
<evidence type="ECO:0000256" key="7">
    <source>
        <dbReference type="PIRSR" id="PIRSR000185-3"/>
    </source>
</evidence>
<dbReference type="EMBL" id="CAJZBQ010000054">
    <property type="protein sequence ID" value="CAG9332180.1"/>
    <property type="molecule type" value="Genomic_DNA"/>
</dbReference>
<feature type="binding site" evidence="6">
    <location>
        <position position="91"/>
    </location>
    <ligand>
        <name>substrate</name>
    </ligand>
</feature>
<feature type="domain" description="Glutamate/phenylalanine/leucine/valine/L-tryptophan dehydrogenase C-terminal" evidence="9">
    <location>
        <begin position="208"/>
        <end position="484"/>
    </location>
</feature>
<name>A0AAU9K1R7_9CILI</name>
<evidence type="ECO:0000256" key="8">
    <source>
        <dbReference type="RuleBase" id="RU004417"/>
    </source>
</evidence>
<keyword evidence="6" id="KW-0520">NAD</keyword>
<evidence type="ECO:0000313" key="11">
    <source>
        <dbReference type="Proteomes" id="UP001162131"/>
    </source>
</evidence>
<feature type="binding site" evidence="6">
    <location>
        <position position="384"/>
    </location>
    <ligand>
        <name>substrate</name>
    </ligand>
</feature>
<comment type="catalytic activity">
    <reaction evidence="3">
        <text>L-glutamate + NAD(+) + H2O = 2-oxoglutarate + NH4(+) + NADH + H(+)</text>
        <dbReference type="Rhea" id="RHEA:15133"/>
        <dbReference type="ChEBI" id="CHEBI:15377"/>
        <dbReference type="ChEBI" id="CHEBI:15378"/>
        <dbReference type="ChEBI" id="CHEBI:16810"/>
        <dbReference type="ChEBI" id="CHEBI:28938"/>
        <dbReference type="ChEBI" id="CHEBI:29985"/>
        <dbReference type="ChEBI" id="CHEBI:57540"/>
        <dbReference type="ChEBI" id="CHEBI:57945"/>
        <dbReference type="EC" id="1.4.1.3"/>
    </reaction>
</comment>
<comment type="similarity">
    <text evidence="1 5 8">Belongs to the Glu/Leu/Phe/Val dehydrogenases family.</text>
</comment>
<dbReference type="InterPro" id="IPR006095">
    <property type="entry name" value="Glu/Leu/Phe/Val/Trp_DH"/>
</dbReference>
<evidence type="ECO:0000256" key="2">
    <source>
        <dbReference type="ARBA" id="ARBA00023002"/>
    </source>
</evidence>
<keyword evidence="11" id="KW-1185">Reference proteome</keyword>
<dbReference type="Pfam" id="PF02812">
    <property type="entry name" value="ELFV_dehydrog_N"/>
    <property type="match status" value="1"/>
</dbReference>
<dbReference type="Pfam" id="PF00208">
    <property type="entry name" value="ELFV_dehydrog"/>
    <property type="match status" value="1"/>
</dbReference>
<dbReference type="GO" id="GO:0000166">
    <property type="term" value="F:nucleotide binding"/>
    <property type="evidence" value="ECO:0007669"/>
    <property type="project" value="UniProtKB-KW"/>
</dbReference>
<dbReference type="Gene3D" id="3.40.50.10860">
    <property type="entry name" value="Leucine Dehydrogenase, chain A, domain 1"/>
    <property type="match status" value="1"/>
</dbReference>
<sequence length="488" mass="53540">MIKNVAAKAFIGKRSSLGHSEVLRDIGMKEHVHKLLDRSSAFTRIPGSFVEGLKKCSHILEMQIPIKRDDGSIDIFEGFRAHHSIHALPLKGGIRFSPGLKLQDVEAVAALMTLKMAVVDIPYGGAHGGVSVDPSKLSKTELEQLTRQYARELTKSGFMGPSIDVAGPDIGTDTTTMAWVMDEYSKLAPNDTEGLAVVTGKPEASGGIAGRVEATGLGFYYALQQFLSDLELTETLGLTNNLDNKSYIIQGFGNVGYYISKFVTENAKGKVVGILEKDGGTYNPDGLDIKALKKHFDRHHTLKGFDGGDTYSYAEEILSKECDILVPAALERTINSENMHLLKCKIVAEAANMPVTLKAEEFLNNRGVAILPDILMNSGGVITSYFEYVKNIGHISPGKLTKRWEMRSNEAILKFIAGLLDVELTHGELHVASDLDIVNNALEDLMTTSVKLTQKTANRFAINYRDAAYLNAINRIYENLRYSSYYAA</sequence>
<dbReference type="InterPro" id="IPR033922">
    <property type="entry name" value="NAD_bind_Glu_DH"/>
</dbReference>
<gene>
    <name evidence="10" type="ORF">BSTOLATCC_MIC55632</name>
</gene>
<keyword evidence="6" id="KW-0547">Nucleotide-binding</keyword>
<dbReference type="PIRSF" id="PIRSF000185">
    <property type="entry name" value="Glu_DH"/>
    <property type="match status" value="1"/>
</dbReference>
<dbReference type="SMART" id="SM00839">
    <property type="entry name" value="ELFV_dehydrog"/>
    <property type="match status" value="1"/>
</dbReference>
<dbReference type="InterPro" id="IPR006097">
    <property type="entry name" value="Glu/Leu/Phe/Val/Trp_DH_dimer"/>
</dbReference>
<dbReference type="CDD" id="cd01076">
    <property type="entry name" value="NAD_bind_1_Glu_DH"/>
    <property type="match status" value="1"/>
</dbReference>
<dbReference type="InterPro" id="IPR014362">
    <property type="entry name" value="Glu_DH"/>
</dbReference>
<evidence type="ECO:0000256" key="1">
    <source>
        <dbReference type="ARBA" id="ARBA00006382"/>
    </source>
</evidence>
<keyword evidence="2 5" id="KW-0560">Oxidoreductase</keyword>
<dbReference type="Proteomes" id="UP001162131">
    <property type="component" value="Unassembled WGS sequence"/>
</dbReference>
<accession>A0AAU9K1R7</accession>
<dbReference type="PRINTS" id="PR00082">
    <property type="entry name" value="GLFDHDRGNASE"/>
</dbReference>